<name>A0A397TY94_9GLOM</name>
<dbReference type="OrthoDB" id="2446005at2759"/>
<comment type="caution">
    <text evidence="1">The sequence shown here is derived from an EMBL/GenBank/DDBJ whole genome shotgun (WGS) entry which is preliminary data.</text>
</comment>
<proteinExistence type="predicted"/>
<evidence type="ECO:0000313" key="1">
    <source>
        <dbReference type="EMBL" id="RIA99814.1"/>
    </source>
</evidence>
<evidence type="ECO:0000313" key="2">
    <source>
        <dbReference type="Proteomes" id="UP000266673"/>
    </source>
</evidence>
<protein>
    <submittedName>
        <fullName evidence="1">Uncharacterized protein</fullName>
    </submittedName>
</protein>
<sequence length="159" mass="18995">MYYLSIADIICDIWKKLPWFRKASIQINKTIYNCGDFVIYKESSTRVGRILAIVKVDDILKIKIQRILENAIIIVELNKIIKHITITILYNENDINEFSSIVIHEILYKYQEHWKFRNIVYSYKHPSEFAALKDLLTSIPVYKLYIDLYYDDFGTFRNT</sequence>
<reference evidence="1 2" key="1">
    <citation type="submission" date="2018-06" db="EMBL/GenBank/DDBJ databases">
        <title>Comparative genomics reveals the genomic features of Rhizophagus irregularis, R. cerebriforme, R. diaphanum and Gigaspora rosea, and their symbiotic lifestyle signature.</title>
        <authorList>
            <person name="Morin E."/>
            <person name="San Clemente H."/>
            <person name="Chen E.C.H."/>
            <person name="De La Providencia I."/>
            <person name="Hainaut M."/>
            <person name="Kuo A."/>
            <person name="Kohler A."/>
            <person name="Murat C."/>
            <person name="Tang N."/>
            <person name="Roy S."/>
            <person name="Loubradou J."/>
            <person name="Henrissat B."/>
            <person name="Grigoriev I.V."/>
            <person name="Corradi N."/>
            <person name="Roux C."/>
            <person name="Martin F.M."/>
        </authorList>
    </citation>
    <scope>NUCLEOTIDE SEQUENCE [LARGE SCALE GENOMIC DNA]</scope>
    <source>
        <strain evidence="1 2">DAOM 194757</strain>
    </source>
</reference>
<gene>
    <name evidence="1" type="ORF">C2G38_2237561</name>
</gene>
<dbReference type="AlphaFoldDB" id="A0A397TY94"/>
<dbReference type="Proteomes" id="UP000266673">
    <property type="component" value="Unassembled WGS sequence"/>
</dbReference>
<accession>A0A397TY94</accession>
<organism evidence="1 2">
    <name type="scientific">Gigaspora rosea</name>
    <dbReference type="NCBI Taxonomy" id="44941"/>
    <lineage>
        <taxon>Eukaryota</taxon>
        <taxon>Fungi</taxon>
        <taxon>Fungi incertae sedis</taxon>
        <taxon>Mucoromycota</taxon>
        <taxon>Glomeromycotina</taxon>
        <taxon>Glomeromycetes</taxon>
        <taxon>Diversisporales</taxon>
        <taxon>Gigasporaceae</taxon>
        <taxon>Gigaspora</taxon>
    </lineage>
</organism>
<keyword evidence="2" id="KW-1185">Reference proteome</keyword>
<dbReference type="EMBL" id="QKWP01007167">
    <property type="protein sequence ID" value="RIA99814.1"/>
    <property type="molecule type" value="Genomic_DNA"/>
</dbReference>
<dbReference type="STRING" id="44941.A0A397TY94"/>